<dbReference type="EMBL" id="UZAJ01006447">
    <property type="protein sequence ID" value="VDO47307.1"/>
    <property type="molecule type" value="Genomic_DNA"/>
</dbReference>
<evidence type="ECO:0000313" key="3">
    <source>
        <dbReference type="WBParaSite" id="OFLC_0000664801-mRNA-1"/>
    </source>
</evidence>
<reference evidence="3" key="1">
    <citation type="submission" date="2016-06" db="UniProtKB">
        <authorList>
            <consortium name="WormBaseParasite"/>
        </authorList>
    </citation>
    <scope>IDENTIFICATION</scope>
</reference>
<evidence type="ECO:0000313" key="1">
    <source>
        <dbReference type="EMBL" id="VDO47307.1"/>
    </source>
</evidence>
<sequence length="56" mass="6776">MVLARDPIDFDNKYKDEVKTFLENQRFWHSSFSFKNTALFLNTTDCFRTNQYNIGF</sequence>
<dbReference type="STRING" id="387005.A0A183HGN7"/>
<dbReference type="Proteomes" id="UP000267606">
    <property type="component" value="Unassembled WGS sequence"/>
</dbReference>
<dbReference type="WBParaSite" id="OFLC_0000664801-mRNA-1">
    <property type="protein sequence ID" value="OFLC_0000664801-mRNA-1"/>
    <property type="gene ID" value="OFLC_0000664801"/>
</dbReference>
<accession>A0A183HGN7</accession>
<gene>
    <name evidence="1" type="ORF">OFLC_LOCUS6649</name>
</gene>
<keyword evidence="2" id="KW-1185">Reference proteome</keyword>
<reference evidence="1 2" key="2">
    <citation type="submission" date="2018-11" db="EMBL/GenBank/DDBJ databases">
        <authorList>
            <consortium name="Pathogen Informatics"/>
        </authorList>
    </citation>
    <scope>NUCLEOTIDE SEQUENCE [LARGE SCALE GENOMIC DNA]</scope>
</reference>
<dbReference type="AlphaFoldDB" id="A0A183HGN7"/>
<evidence type="ECO:0000313" key="2">
    <source>
        <dbReference type="Proteomes" id="UP000267606"/>
    </source>
</evidence>
<proteinExistence type="predicted"/>
<protein>
    <submittedName>
        <fullName evidence="1 3">Uncharacterized protein</fullName>
    </submittedName>
</protein>
<name>A0A183HGN7_9BILA</name>
<organism evidence="3">
    <name type="scientific">Onchocerca flexuosa</name>
    <dbReference type="NCBI Taxonomy" id="387005"/>
    <lineage>
        <taxon>Eukaryota</taxon>
        <taxon>Metazoa</taxon>
        <taxon>Ecdysozoa</taxon>
        <taxon>Nematoda</taxon>
        <taxon>Chromadorea</taxon>
        <taxon>Rhabditida</taxon>
        <taxon>Spirurina</taxon>
        <taxon>Spiruromorpha</taxon>
        <taxon>Filarioidea</taxon>
        <taxon>Onchocercidae</taxon>
        <taxon>Onchocerca</taxon>
    </lineage>
</organism>